<dbReference type="RefSeq" id="WP_038611187.1">
    <property type="nucleotide sequence ID" value="NZ_CP009215.1"/>
</dbReference>
<feature type="transmembrane region" description="Helical" evidence="1">
    <location>
        <begin position="110"/>
        <end position="126"/>
    </location>
</feature>
<evidence type="ECO:0000313" key="3">
    <source>
        <dbReference type="Proteomes" id="UP000028939"/>
    </source>
</evidence>
<dbReference type="HOGENOM" id="CLU_1018271_0_0_11"/>
<dbReference type="Pfam" id="PF13367">
    <property type="entry name" value="PrsW-protease"/>
    <property type="match status" value="1"/>
</dbReference>
<sequence length="273" mass="29111">MPRTRIMQIVCSLIILACVGRYLYVLASLPWRPIFGAAAAGFTLAVAAIAWLLLRRHPGRPAAAWWLPAAALAGVGLCGAIPSVNTAYLNAAADLPDAVTYLFSSFSEETAKLLAALFVIVVFAPVRTPVEAAVVGMAVGAGYTIAETVNNSAIAAVRDLQSDYFDGVASMIALMVLSPFAHAVYTGLAAWGLGQFLCRTDQPLGWRFSRITGWFLLAAALHGAFNAARELPGVAGLICSIAITVLLWVLLIWLYRRSRAIGRQEPVASHTSR</sequence>
<dbReference type="PANTHER" id="PTHR36844:SF1">
    <property type="entry name" value="PROTEASE PRSW"/>
    <property type="match status" value="1"/>
</dbReference>
<organism evidence="2 3">
    <name type="scientific">Corynebacterium ureicelerivorans</name>
    <dbReference type="NCBI Taxonomy" id="401472"/>
    <lineage>
        <taxon>Bacteria</taxon>
        <taxon>Bacillati</taxon>
        <taxon>Actinomycetota</taxon>
        <taxon>Actinomycetes</taxon>
        <taxon>Mycobacteriales</taxon>
        <taxon>Corynebacteriaceae</taxon>
        <taxon>Corynebacterium</taxon>
    </lineage>
</organism>
<feature type="transmembrane region" description="Helical" evidence="1">
    <location>
        <begin position="7"/>
        <end position="27"/>
    </location>
</feature>
<dbReference type="KEGG" id="cuv:CUREI_05260"/>
<evidence type="ECO:0000256" key="1">
    <source>
        <dbReference type="SAM" id="Phobius"/>
    </source>
</evidence>
<dbReference type="EMBL" id="CP009215">
    <property type="protein sequence ID" value="AIL96780.1"/>
    <property type="molecule type" value="Genomic_DNA"/>
</dbReference>
<name>A0A077HKF5_9CORY</name>
<feature type="transmembrane region" description="Helical" evidence="1">
    <location>
        <begin position="211"/>
        <end position="228"/>
    </location>
</feature>
<feature type="transmembrane region" description="Helical" evidence="1">
    <location>
        <begin position="133"/>
        <end position="156"/>
    </location>
</feature>
<keyword evidence="3" id="KW-1185">Reference proteome</keyword>
<reference evidence="2 3" key="1">
    <citation type="submission" date="2014-08" db="EMBL/GenBank/DDBJ databases">
        <title>Complete genome sequence of Corynebacterium ureicelerivorans DSM 45051, a lipophilic and urea-splitting isolate from a blood culture of a septicaemia patient.</title>
        <authorList>
            <person name="Tippelt A."/>
            <person name="Albersmeier A."/>
            <person name="Brinkrolf K."/>
            <person name="Ruckert C."/>
            <person name="Tauch A."/>
        </authorList>
    </citation>
    <scope>NUCLEOTIDE SEQUENCE [LARGE SCALE GENOMIC DNA]</scope>
    <source>
        <strain evidence="2 3">IMMIB RIV-2301</strain>
    </source>
</reference>
<dbReference type="GO" id="GO:0008233">
    <property type="term" value="F:peptidase activity"/>
    <property type="evidence" value="ECO:0007669"/>
    <property type="project" value="InterPro"/>
</dbReference>
<evidence type="ECO:0008006" key="4">
    <source>
        <dbReference type="Google" id="ProtNLM"/>
    </source>
</evidence>
<feature type="transmembrane region" description="Helical" evidence="1">
    <location>
        <begin position="168"/>
        <end position="191"/>
    </location>
</feature>
<dbReference type="PROSITE" id="PS51257">
    <property type="entry name" value="PROKAR_LIPOPROTEIN"/>
    <property type="match status" value="1"/>
</dbReference>
<feature type="transmembrane region" description="Helical" evidence="1">
    <location>
        <begin position="234"/>
        <end position="255"/>
    </location>
</feature>
<feature type="transmembrane region" description="Helical" evidence="1">
    <location>
        <begin position="66"/>
        <end position="90"/>
    </location>
</feature>
<keyword evidence="1" id="KW-0812">Transmembrane</keyword>
<dbReference type="Proteomes" id="UP000028939">
    <property type="component" value="Chromosome"/>
</dbReference>
<dbReference type="PANTHER" id="PTHR36844">
    <property type="entry name" value="PROTEASE PRSW"/>
    <property type="match status" value="1"/>
</dbReference>
<proteinExistence type="predicted"/>
<feature type="transmembrane region" description="Helical" evidence="1">
    <location>
        <begin position="33"/>
        <end position="54"/>
    </location>
</feature>
<gene>
    <name evidence="2" type="ORF">CUREI_05260</name>
</gene>
<dbReference type="AlphaFoldDB" id="A0A077HKF5"/>
<keyword evidence="1" id="KW-0472">Membrane</keyword>
<dbReference type="OrthoDB" id="9785431at2"/>
<keyword evidence="1" id="KW-1133">Transmembrane helix</keyword>
<protein>
    <recommendedName>
        <fullName evidence="4">Peptidase</fullName>
    </recommendedName>
</protein>
<evidence type="ECO:0000313" key="2">
    <source>
        <dbReference type="EMBL" id="AIL96780.1"/>
    </source>
</evidence>
<accession>A0A077HKF5</accession>
<dbReference type="InterPro" id="IPR026898">
    <property type="entry name" value="PrsW"/>
</dbReference>